<keyword evidence="6 11" id="KW-0418">Kinase</keyword>
<dbReference type="GO" id="GO:0016036">
    <property type="term" value="P:cellular response to phosphate starvation"/>
    <property type="evidence" value="ECO:0007669"/>
    <property type="project" value="TreeGrafter"/>
</dbReference>
<evidence type="ECO:0000256" key="6">
    <source>
        <dbReference type="ARBA" id="ARBA00022777"/>
    </source>
</evidence>
<dbReference type="PROSITE" id="PS50109">
    <property type="entry name" value="HIS_KIN"/>
    <property type="match status" value="1"/>
</dbReference>
<evidence type="ECO:0000256" key="7">
    <source>
        <dbReference type="ARBA" id="ARBA00023012"/>
    </source>
</evidence>
<dbReference type="Gene3D" id="6.10.340.10">
    <property type="match status" value="1"/>
</dbReference>
<feature type="domain" description="Histidine kinase" evidence="9">
    <location>
        <begin position="287"/>
        <end position="504"/>
    </location>
</feature>
<keyword evidence="7" id="KW-0902">Two-component regulatory system</keyword>
<keyword evidence="5" id="KW-0808">Transferase</keyword>
<dbReference type="Pfam" id="PF00512">
    <property type="entry name" value="HisKA"/>
    <property type="match status" value="1"/>
</dbReference>
<evidence type="ECO:0000256" key="3">
    <source>
        <dbReference type="ARBA" id="ARBA00012438"/>
    </source>
</evidence>
<evidence type="ECO:0000256" key="8">
    <source>
        <dbReference type="SAM" id="Phobius"/>
    </source>
</evidence>
<dbReference type="InterPro" id="IPR003661">
    <property type="entry name" value="HisK_dim/P_dom"/>
</dbReference>
<dbReference type="GO" id="GO:0004721">
    <property type="term" value="F:phosphoprotein phosphatase activity"/>
    <property type="evidence" value="ECO:0007669"/>
    <property type="project" value="TreeGrafter"/>
</dbReference>
<comment type="subcellular location">
    <subcellularLocation>
        <location evidence="2">Membrane</location>
    </subcellularLocation>
</comment>
<organism evidence="11 12">
    <name type="scientific">Marinibactrum halimedae</name>
    <dbReference type="NCBI Taxonomy" id="1444977"/>
    <lineage>
        <taxon>Bacteria</taxon>
        <taxon>Pseudomonadati</taxon>
        <taxon>Pseudomonadota</taxon>
        <taxon>Gammaproteobacteria</taxon>
        <taxon>Cellvibrionales</taxon>
        <taxon>Cellvibrionaceae</taxon>
        <taxon>Marinibactrum</taxon>
    </lineage>
</organism>
<evidence type="ECO:0000259" key="9">
    <source>
        <dbReference type="PROSITE" id="PS50109"/>
    </source>
</evidence>
<keyword evidence="8" id="KW-1133">Transmembrane helix</keyword>
<dbReference type="EC" id="2.7.13.3" evidence="3"/>
<dbReference type="InterPro" id="IPR036890">
    <property type="entry name" value="HATPase_C_sf"/>
</dbReference>
<dbReference type="InterPro" id="IPR003660">
    <property type="entry name" value="HAMP_dom"/>
</dbReference>
<keyword evidence="4" id="KW-0597">Phosphoprotein</keyword>
<evidence type="ECO:0000256" key="5">
    <source>
        <dbReference type="ARBA" id="ARBA00022679"/>
    </source>
</evidence>
<dbReference type="Gene3D" id="1.10.287.130">
    <property type="match status" value="1"/>
</dbReference>
<feature type="transmembrane region" description="Helical" evidence="8">
    <location>
        <begin position="205"/>
        <end position="225"/>
    </location>
</feature>
<proteinExistence type="predicted"/>
<comment type="catalytic activity">
    <reaction evidence="1">
        <text>ATP + protein L-histidine = ADP + protein N-phospho-L-histidine.</text>
        <dbReference type="EC" id="2.7.13.3"/>
    </reaction>
</comment>
<dbReference type="EMBL" id="BSPD01000058">
    <property type="protein sequence ID" value="GLS26726.1"/>
    <property type="molecule type" value="Genomic_DNA"/>
</dbReference>
<dbReference type="PANTHER" id="PTHR45453:SF1">
    <property type="entry name" value="PHOSPHATE REGULON SENSOR PROTEIN PHOR"/>
    <property type="match status" value="1"/>
</dbReference>
<dbReference type="AlphaFoldDB" id="A0AA37TA86"/>
<dbReference type="PANTHER" id="PTHR45453">
    <property type="entry name" value="PHOSPHATE REGULON SENSOR PROTEIN PHOR"/>
    <property type="match status" value="1"/>
</dbReference>
<dbReference type="RefSeq" id="WP_232595395.1">
    <property type="nucleotide sequence ID" value="NZ_BSPD01000058.1"/>
</dbReference>
<dbReference type="CDD" id="cd00082">
    <property type="entry name" value="HisKA"/>
    <property type="match status" value="1"/>
</dbReference>
<accession>A0AA37TA86</accession>
<dbReference type="InterPro" id="IPR004358">
    <property type="entry name" value="Sig_transdc_His_kin-like_C"/>
</dbReference>
<protein>
    <recommendedName>
        <fullName evidence="3">histidine kinase</fullName>
        <ecNumber evidence="3">2.7.13.3</ecNumber>
    </recommendedName>
</protein>
<dbReference type="SMART" id="SM00388">
    <property type="entry name" value="HisKA"/>
    <property type="match status" value="1"/>
</dbReference>
<dbReference type="SMART" id="SM00387">
    <property type="entry name" value="HATPase_c"/>
    <property type="match status" value="1"/>
</dbReference>
<evidence type="ECO:0000313" key="12">
    <source>
        <dbReference type="Proteomes" id="UP001156870"/>
    </source>
</evidence>
<dbReference type="InterPro" id="IPR005467">
    <property type="entry name" value="His_kinase_dom"/>
</dbReference>
<gene>
    <name evidence="11" type="primary">baeS</name>
    <name evidence="11" type="ORF">GCM10007877_24430</name>
</gene>
<dbReference type="GO" id="GO:0005886">
    <property type="term" value="C:plasma membrane"/>
    <property type="evidence" value="ECO:0007669"/>
    <property type="project" value="TreeGrafter"/>
</dbReference>
<dbReference type="PRINTS" id="PR00344">
    <property type="entry name" value="BCTRLSENSOR"/>
</dbReference>
<dbReference type="InterPro" id="IPR003594">
    <property type="entry name" value="HATPase_dom"/>
</dbReference>
<comment type="caution">
    <text evidence="11">The sequence shown here is derived from an EMBL/GenBank/DDBJ whole genome shotgun (WGS) entry which is preliminary data.</text>
</comment>
<dbReference type="Gene3D" id="3.30.565.10">
    <property type="entry name" value="Histidine kinase-like ATPase, C-terminal domain"/>
    <property type="match status" value="1"/>
</dbReference>
<feature type="transmembrane region" description="Helical" evidence="8">
    <location>
        <begin position="12"/>
        <end position="33"/>
    </location>
</feature>
<evidence type="ECO:0000256" key="4">
    <source>
        <dbReference type="ARBA" id="ARBA00022553"/>
    </source>
</evidence>
<dbReference type="SUPFAM" id="SSF47384">
    <property type="entry name" value="Homodimeric domain of signal transducing histidine kinase"/>
    <property type="match status" value="1"/>
</dbReference>
<sequence length="506" mass="56986">MLRGALFKQFFLWMIAVNISTIIIMGLLGSILFEKGSEQAFQKGDERQLHNAAELLAEHYRYHGRWDEVIHNDTLWWGFAVPGILTPKPDGTPLSSRELLERFQSLKVPPLPKHHLPFKLLSEKGKLEHNATKNRPPKKPPLPSNSMLLFNAEGKLLKGDAALTSLLTTRIPILLDNALIGYIGRPPRPHIIENLYSSLWHSAPITLIGGIMTALLLSIGVAYWVSQTLSTPLIRISSTIRKLASGDFQKRVTIDASHTYYPIAEDVNFLGEALAESKEARQQWVSDIAHELRTPVSIMVAEIESVEYGIKPSSTDMLQSMREEIDQLNTLIGDLKTLNLSDLGGVNLERSTLSFNDFLDAYEHKIEKTVHQHEIQFEMTLDALSDEVSLFVDENRLRQVLDNLLQNTLRYTDSGGILQISTRLDGENIYLTWEDSAPAVPEHALPHLFERLYRVEKTRDRATEGSGLGLSICRSIIEALEGNIDARHSQLGGLAIDIRLPVYRNW</sequence>
<dbReference type="Pfam" id="PF02518">
    <property type="entry name" value="HATPase_c"/>
    <property type="match status" value="1"/>
</dbReference>
<dbReference type="GO" id="GO:0000155">
    <property type="term" value="F:phosphorelay sensor kinase activity"/>
    <property type="evidence" value="ECO:0007669"/>
    <property type="project" value="InterPro"/>
</dbReference>
<feature type="domain" description="HAMP" evidence="10">
    <location>
        <begin position="227"/>
        <end position="279"/>
    </location>
</feature>
<evidence type="ECO:0000313" key="11">
    <source>
        <dbReference type="EMBL" id="GLS26726.1"/>
    </source>
</evidence>
<evidence type="ECO:0000256" key="1">
    <source>
        <dbReference type="ARBA" id="ARBA00000085"/>
    </source>
</evidence>
<dbReference type="Proteomes" id="UP001156870">
    <property type="component" value="Unassembled WGS sequence"/>
</dbReference>
<keyword evidence="8" id="KW-0472">Membrane</keyword>
<keyword evidence="12" id="KW-1185">Reference proteome</keyword>
<evidence type="ECO:0000259" key="10">
    <source>
        <dbReference type="PROSITE" id="PS50885"/>
    </source>
</evidence>
<name>A0AA37TA86_9GAMM</name>
<evidence type="ECO:0000256" key="2">
    <source>
        <dbReference type="ARBA" id="ARBA00004370"/>
    </source>
</evidence>
<dbReference type="InterPro" id="IPR050351">
    <property type="entry name" value="BphY/WalK/GraS-like"/>
</dbReference>
<keyword evidence="8" id="KW-0812">Transmembrane</keyword>
<dbReference type="SUPFAM" id="SSF55874">
    <property type="entry name" value="ATPase domain of HSP90 chaperone/DNA topoisomerase II/histidine kinase"/>
    <property type="match status" value="1"/>
</dbReference>
<reference evidence="11 12" key="1">
    <citation type="journal article" date="2014" name="Int. J. Syst. Evol. Microbiol.">
        <title>Complete genome sequence of Corynebacterium casei LMG S-19264T (=DSM 44701T), isolated from a smear-ripened cheese.</title>
        <authorList>
            <consortium name="US DOE Joint Genome Institute (JGI-PGF)"/>
            <person name="Walter F."/>
            <person name="Albersmeier A."/>
            <person name="Kalinowski J."/>
            <person name="Ruckert C."/>
        </authorList>
    </citation>
    <scope>NUCLEOTIDE SEQUENCE [LARGE SCALE GENOMIC DNA]</scope>
    <source>
        <strain evidence="11 12">NBRC 110095</strain>
    </source>
</reference>
<dbReference type="InterPro" id="IPR036097">
    <property type="entry name" value="HisK_dim/P_sf"/>
</dbReference>
<dbReference type="PROSITE" id="PS50885">
    <property type="entry name" value="HAMP"/>
    <property type="match status" value="1"/>
</dbReference>